<evidence type="ECO:0000313" key="2">
    <source>
        <dbReference type="EMBL" id="PES88445.1"/>
    </source>
</evidence>
<evidence type="ECO:0000256" key="1">
    <source>
        <dbReference type="SAM" id="Phobius"/>
    </source>
</evidence>
<keyword evidence="1" id="KW-1133">Transmembrane helix</keyword>
<name>A0A2A8LGY2_BACCE</name>
<dbReference type="AlphaFoldDB" id="A0A2A8LGY2"/>
<dbReference type="InterPro" id="IPR046664">
    <property type="entry name" value="DUF6773"/>
</dbReference>
<evidence type="ECO:0000313" key="3">
    <source>
        <dbReference type="Proteomes" id="UP000220900"/>
    </source>
</evidence>
<feature type="transmembrane region" description="Helical" evidence="1">
    <location>
        <begin position="124"/>
        <end position="142"/>
    </location>
</feature>
<dbReference type="EMBL" id="NTZF01000048">
    <property type="protein sequence ID" value="PES88445.1"/>
    <property type="molecule type" value="Genomic_DNA"/>
</dbReference>
<proteinExistence type="predicted"/>
<protein>
    <submittedName>
        <fullName evidence="2">Uncharacterized protein</fullName>
    </submittedName>
</protein>
<organism evidence="2 3">
    <name type="scientific">Bacillus cereus</name>
    <dbReference type="NCBI Taxonomy" id="1396"/>
    <lineage>
        <taxon>Bacteria</taxon>
        <taxon>Bacillati</taxon>
        <taxon>Bacillota</taxon>
        <taxon>Bacilli</taxon>
        <taxon>Bacillales</taxon>
        <taxon>Bacillaceae</taxon>
        <taxon>Bacillus</taxon>
        <taxon>Bacillus cereus group</taxon>
    </lineage>
</organism>
<comment type="caution">
    <text evidence="2">The sequence shown here is derived from an EMBL/GenBank/DDBJ whole genome shotgun (WGS) entry which is preliminary data.</text>
</comment>
<sequence length="154" mass="18317">MRKLFSLNSYDDERLSALEYKAYAEVGCIIFGLVCIDMLVRSIILDRPLLEWVSSFVIYIFFISYMIYRHNVMGIKEEEILNPSQLKDYKIMERISNGATILYILYYFISYGKPHTWTEWFKQIYIVGVIAIFSYTISKFVICKIKNKIFSNNY</sequence>
<feature type="transmembrane region" description="Helical" evidence="1">
    <location>
        <begin position="49"/>
        <end position="68"/>
    </location>
</feature>
<gene>
    <name evidence="2" type="ORF">CN491_26400</name>
</gene>
<dbReference type="RefSeq" id="WP_098269803.1">
    <property type="nucleotide sequence ID" value="NZ_JAVIVZ010000024.1"/>
</dbReference>
<accession>A0A2A8LGY2</accession>
<feature type="transmembrane region" description="Helical" evidence="1">
    <location>
        <begin position="95"/>
        <end position="112"/>
    </location>
</feature>
<keyword evidence="1" id="KW-0472">Membrane</keyword>
<keyword evidence="1" id="KW-0812">Transmembrane</keyword>
<reference evidence="2 3" key="1">
    <citation type="submission" date="2017-09" db="EMBL/GenBank/DDBJ databases">
        <title>Large-scale bioinformatics analysis of Bacillus genomes uncovers conserved roles of natural products in bacterial physiology.</title>
        <authorList>
            <consortium name="Agbiome Team Llc"/>
            <person name="Bleich R.M."/>
            <person name="Grubbs K.J."/>
            <person name="Santa Maria K.C."/>
            <person name="Allen S.E."/>
            <person name="Farag S."/>
            <person name="Shank E.A."/>
            <person name="Bowers A."/>
        </authorList>
    </citation>
    <scope>NUCLEOTIDE SEQUENCE [LARGE SCALE GENOMIC DNA]</scope>
    <source>
        <strain evidence="2 3">AFS002368</strain>
    </source>
</reference>
<feature type="transmembrane region" description="Helical" evidence="1">
    <location>
        <begin position="20"/>
        <end position="43"/>
    </location>
</feature>
<dbReference type="Proteomes" id="UP000220900">
    <property type="component" value="Unassembled WGS sequence"/>
</dbReference>
<dbReference type="Pfam" id="PF20563">
    <property type="entry name" value="DUF6773"/>
    <property type="match status" value="1"/>
</dbReference>